<reference evidence="12 13" key="1">
    <citation type="submission" date="2016-07" db="EMBL/GenBank/DDBJ databases">
        <title>Genome and transcriptome analysis of iron-reducing fermentative bacteria Anoxybacter fermentans.</title>
        <authorList>
            <person name="Zeng X."/>
            <person name="Shao Z."/>
        </authorList>
    </citation>
    <scope>NUCLEOTIDE SEQUENCE [LARGE SCALE GENOMIC DNA]</scope>
    <source>
        <strain evidence="12 13">DY22613</strain>
    </source>
</reference>
<dbReference type="Gene3D" id="1.10.3720.10">
    <property type="entry name" value="MetI-like"/>
    <property type="match status" value="1"/>
</dbReference>
<dbReference type="FunFam" id="1.10.3720.10:FF:000036">
    <property type="entry name" value="Maltodextrin ABC transporter, permease protein"/>
    <property type="match status" value="1"/>
</dbReference>
<evidence type="ECO:0000313" key="13">
    <source>
        <dbReference type="Proteomes" id="UP000267250"/>
    </source>
</evidence>
<comment type="similarity">
    <text evidence="2 10">Belongs to the binding-protein-dependent transport system permease family. MalFG subfamily.</text>
</comment>
<dbReference type="CDD" id="cd06261">
    <property type="entry name" value="TM_PBP2"/>
    <property type="match status" value="1"/>
</dbReference>
<evidence type="ECO:0000256" key="9">
    <source>
        <dbReference type="RuleBase" id="RU363032"/>
    </source>
</evidence>
<feature type="transmembrane region" description="Helical" evidence="9">
    <location>
        <begin position="292"/>
        <end position="315"/>
    </location>
</feature>
<evidence type="ECO:0000256" key="2">
    <source>
        <dbReference type="ARBA" id="ARBA00009047"/>
    </source>
</evidence>
<feature type="domain" description="ABC transmembrane type-1" evidence="11">
    <location>
        <begin position="203"/>
        <end position="423"/>
    </location>
</feature>
<evidence type="ECO:0000256" key="10">
    <source>
        <dbReference type="RuleBase" id="RU367050"/>
    </source>
</evidence>
<sequence length="437" mass="49568">MSPQVNPVEVSETKTGIRRYIAAILSAIFMGLGQIFNGQIIKGIGFALFYFSALFQGYEFWKYSYWGITTLGEVPGEHHSLVILIKSLVGLILFLMVFGIYIFNIVDAYKNGKLRDQGKQVPGIKKTFKNIVEHGYAFLYLSPGMIFLLLVTVLPLIFTTLIAFTNYDLYHSPPGKLLEWVGFTNFKKIWTFGSWKKTFLTVFSWTIVWTVLSTFSCFGLGLLVALVLNQKDIKGAKIWRTILILPWAVPAVVSILIWSGLFNTNFGPINELLAFFNIERIHWLEDPFWAKVAVLIVNLWLGFPFSMALCTGILQGIPQDVYEAAVVDGANPFQKFWKITLPLVLYSTAPLLIMQMAYNFNNFNVIYLFNQGNPPILGLRGAGGTDILISWVFKLTLNKLKYNYAAALSLIIFIIVAGFSIYNFTRTRSFKEEDMMQ</sequence>
<evidence type="ECO:0000256" key="5">
    <source>
        <dbReference type="ARBA" id="ARBA00022597"/>
    </source>
</evidence>
<keyword evidence="4 10" id="KW-1003">Cell membrane</keyword>
<dbReference type="GO" id="GO:0015423">
    <property type="term" value="F:ABC-type maltose transporter activity"/>
    <property type="evidence" value="ECO:0007669"/>
    <property type="project" value="TreeGrafter"/>
</dbReference>
<feature type="transmembrane region" description="Helical" evidence="9">
    <location>
        <begin position="202"/>
        <end position="229"/>
    </location>
</feature>
<protein>
    <recommendedName>
        <fullName evidence="10">Maltose/maltodextrin transport system permease protein</fullName>
    </recommendedName>
</protein>
<evidence type="ECO:0000256" key="6">
    <source>
        <dbReference type="ARBA" id="ARBA00022692"/>
    </source>
</evidence>
<dbReference type="InterPro" id="IPR035906">
    <property type="entry name" value="MetI-like_sf"/>
</dbReference>
<dbReference type="PANTHER" id="PTHR47314:SF1">
    <property type="entry name" value="MALTOSE_MALTODEXTRIN TRANSPORT SYSTEM PERMEASE PROTEIN MALF"/>
    <property type="match status" value="1"/>
</dbReference>
<keyword evidence="6 9" id="KW-0812">Transmembrane</keyword>
<feature type="transmembrane region" description="Helical" evidence="9">
    <location>
        <begin position="336"/>
        <end position="358"/>
    </location>
</feature>
<dbReference type="Pfam" id="PF00528">
    <property type="entry name" value="BPD_transp_1"/>
    <property type="match status" value="1"/>
</dbReference>
<feature type="transmembrane region" description="Helical" evidence="9">
    <location>
        <begin position="404"/>
        <end position="425"/>
    </location>
</feature>
<evidence type="ECO:0000256" key="8">
    <source>
        <dbReference type="ARBA" id="ARBA00023136"/>
    </source>
</evidence>
<gene>
    <name evidence="12" type="ORF">BBF96_01670</name>
</gene>
<proteinExistence type="inferred from homology"/>
<dbReference type="OrthoDB" id="9778687at2"/>
<dbReference type="InterPro" id="IPR035277">
    <property type="entry name" value="MalF_N"/>
</dbReference>
<evidence type="ECO:0000313" key="12">
    <source>
        <dbReference type="EMBL" id="AZR72216.1"/>
    </source>
</evidence>
<comment type="subcellular location">
    <subcellularLocation>
        <location evidence="1 9">Cell membrane</location>
        <topology evidence="1 9">Multi-pass membrane protein</topology>
    </subcellularLocation>
</comment>
<evidence type="ECO:0000256" key="4">
    <source>
        <dbReference type="ARBA" id="ARBA00022475"/>
    </source>
</evidence>
<dbReference type="InterPro" id="IPR000515">
    <property type="entry name" value="MetI-like"/>
</dbReference>
<dbReference type="GO" id="GO:1990060">
    <property type="term" value="C:maltose transport complex"/>
    <property type="evidence" value="ECO:0007669"/>
    <property type="project" value="TreeGrafter"/>
</dbReference>
<keyword evidence="5 10" id="KW-0762">Sugar transport</keyword>
<feature type="transmembrane region" description="Helical" evidence="9">
    <location>
        <begin position="241"/>
        <end position="261"/>
    </location>
</feature>
<comment type="function">
    <text evidence="10">Part of the ABC transporter complex MalEFGK involved in maltose/maltodextrin import. Probably responsible for the translocation of the substrate across the membrane.</text>
</comment>
<evidence type="ECO:0000256" key="7">
    <source>
        <dbReference type="ARBA" id="ARBA00022989"/>
    </source>
</evidence>
<organism evidence="12 13">
    <name type="scientific">Anoxybacter fermentans</name>
    <dbReference type="NCBI Taxonomy" id="1323375"/>
    <lineage>
        <taxon>Bacteria</taxon>
        <taxon>Bacillati</taxon>
        <taxon>Bacillota</taxon>
        <taxon>Clostridia</taxon>
        <taxon>Halanaerobiales</taxon>
        <taxon>Anoxybacter</taxon>
    </lineage>
</organism>
<feature type="transmembrane region" description="Helical" evidence="9">
    <location>
        <begin position="20"/>
        <end position="36"/>
    </location>
</feature>
<dbReference type="EMBL" id="CP016379">
    <property type="protein sequence ID" value="AZR72216.1"/>
    <property type="molecule type" value="Genomic_DNA"/>
</dbReference>
<dbReference type="PANTHER" id="PTHR47314">
    <property type="entry name" value="MALTOSE/MALTODEXTRIN TRANSPORT SYSTEM PERMEASE PROTEIN MALF"/>
    <property type="match status" value="1"/>
</dbReference>
<evidence type="ECO:0000259" key="11">
    <source>
        <dbReference type="PROSITE" id="PS50928"/>
    </source>
</evidence>
<evidence type="ECO:0000256" key="3">
    <source>
        <dbReference type="ARBA" id="ARBA00022448"/>
    </source>
</evidence>
<keyword evidence="8 9" id="KW-0472">Membrane</keyword>
<dbReference type="SUPFAM" id="SSF160964">
    <property type="entry name" value="MalF N-terminal region-like"/>
    <property type="match status" value="1"/>
</dbReference>
<dbReference type="KEGG" id="aft:BBF96_01670"/>
<feature type="transmembrane region" description="Helical" evidence="9">
    <location>
        <begin position="81"/>
        <end position="106"/>
    </location>
</feature>
<dbReference type="Proteomes" id="UP000267250">
    <property type="component" value="Chromosome"/>
</dbReference>
<feature type="transmembrane region" description="Helical" evidence="9">
    <location>
        <begin position="138"/>
        <end position="164"/>
    </location>
</feature>
<dbReference type="RefSeq" id="WP_127015544.1">
    <property type="nucleotide sequence ID" value="NZ_CP016379.1"/>
</dbReference>
<keyword evidence="3 9" id="KW-0813">Transport</keyword>
<keyword evidence="13" id="KW-1185">Reference proteome</keyword>
<keyword evidence="7 9" id="KW-1133">Transmembrane helix</keyword>
<feature type="transmembrane region" description="Helical" evidence="9">
    <location>
        <begin position="43"/>
        <end position="61"/>
    </location>
</feature>
<accession>A0A3S9SV80</accession>
<dbReference type="GO" id="GO:0042956">
    <property type="term" value="P:maltodextrin transmembrane transport"/>
    <property type="evidence" value="ECO:0007669"/>
    <property type="project" value="TreeGrafter"/>
</dbReference>
<dbReference type="PROSITE" id="PS50928">
    <property type="entry name" value="ABC_TM1"/>
    <property type="match status" value="1"/>
</dbReference>
<dbReference type="AlphaFoldDB" id="A0A3S9SV80"/>
<dbReference type="Gene3D" id="1.20.58.370">
    <property type="entry name" value="MalF N-terminal region-like"/>
    <property type="match status" value="1"/>
</dbReference>
<dbReference type="SUPFAM" id="SSF161098">
    <property type="entry name" value="MetI-like"/>
    <property type="match status" value="1"/>
</dbReference>
<evidence type="ECO:0000256" key="1">
    <source>
        <dbReference type="ARBA" id="ARBA00004651"/>
    </source>
</evidence>
<name>A0A3S9SV80_9FIRM</name>